<protein>
    <recommendedName>
        <fullName evidence="6">HORMA domain-containing protein</fullName>
    </recommendedName>
</protein>
<dbReference type="PROSITE" id="PS50815">
    <property type="entry name" value="HORMA"/>
    <property type="match status" value="1"/>
</dbReference>
<dbReference type="GO" id="GO:0005634">
    <property type="term" value="C:nucleus"/>
    <property type="evidence" value="ECO:0007669"/>
    <property type="project" value="UniProtKB-SubCell"/>
</dbReference>
<evidence type="ECO:0000256" key="5">
    <source>
        <dbReference type="ARBA" id="ARBA00023254"/>
    </source>
</evidence>
<dbReference type="Gene3D" id="3.30.900.10">
    <property type="entry name" value="HORMA domain"/>
    <property type="match status" value="1"/>
</dbReference>
<dbReference type="InterPro" id="IPR036570">
    <property type="entry name" value="HORMA_dom_sf"/>
</dbReference>
<sequence>MQNLGPLPNDVCLTMKLFYYDEVTPVEYQPPGFKEGSCDGMLFEGEPMYLSVGEVATPFHALKVRVTTEKERMENVGKSILKEPESKTSTQAIKLDIDEAQLPDCTLSDEQLRDYQADVLKKDVSSLRVEVFI</sequence>
<feature type="non-terminal residue" evidence="7">
    <location>
        <position position="133"/>
    </location>
</feature>
<dbReference type="PANTHER" id="PTHR48225">
    <property type="entry name" value="HORMA DOMAIN-CONTAINING PROTEIN 1"/>
    <property type="match status" value="1"/>
</dbReference>
<dbReference type="Pfam" id="PF02301">
    <property type="entry name" value="HORMA"/>
    <property type="match status" value="1"/>
</dbReference>
<dbReference type="PANTHER" id="PTHR48225:SF7">
    <property type="entry name" value="MEIOSIS-SPECIFIC PROTEIN HOP1"/>
    <property type="match status" value="1"/>
</dbReference>
<dbReference type="InterPro" id="IPR051294">
    <property type="entry name" value="HORMA_MeioticProgression"/>
</dbReference>
<dbReference type="GO" id="GO:0051321">
    <property type="term" value="P:meiotic cell cycle"/>
    <property type="evidence" value="ECO:0007669"/>
    <property type="project" value="UniProtKB-KW"/>
</dbReference>
<feature type="domain" description="HORMA" evidence="6">
    <location>
        <begin position="1"/>
        <end position="66"/>
    </location>
</feature>
<name>A0A2G9RUI7_AQUCT</name>
<evidence type="ECO:0000259" key="6">
    <source>
        <dbReference type="PROSITE" id="PS50815"/>
    </source>
</evidence>
<dbReference type="GO" id="GO:0005694">
    <property type="term" value="C:chromosome"/>
    <property type="evidence" value="ECO:0007669"/>
    <property type="project" value="UniProtKB-SubCell"/>
</dbReference>
<evidence type="ECO:0000256" key="2">
    <source>
        <dbReference type="ARBA" id="ARBA00004286"/>
    </source>
</evidence>
<reference evidence="8" key="1">
    <citation type="journal article" date="2017" name="Nat. Commun.">
        <title>The North American bullfrog draft genome provides insight into hormonal regulation of long noncoding RNA.</title>
        <authorList>
            <person name="Hammond S.A."/>
            <person name="Warren R.L."/>
            <person name="Vandervalk B.P."/>
            <person name="Kucuk E."/>
            <person name="Khan H."/>
            <person name="Gibb E.A."/>
            <person name="Pandoh P."/>
            <person name="Kirk H."/>
            <person name="Zhao Y."/>
            <person name="Jones M."/>
            <person name="Mungall A.J."/>
            <person name="Coope R."/>
            <person name="Pleasance S."/>
            <person name="Moore R.A."/>
            <person name="Holt R.A."/>
            <person name="Round J.M."/>
            <person name="Ohora S."/>
            <person name="Walle B.V."/>
            <person name="Veldhoen N."/>
            <person name="Helbing C.C."/>
            <person name="Birol I."/>
        </authorList>
    </citation>
    <scope>NUCLEOTIDE SEQUENCE [LARGE SCALE GENOMIC DNA]</scope>
</reference>
<gene>
    <name evidence="7" type="ORF">AB205_0040510</name>
</gene>
<keyword evidence="4" id="KW-0539">Nucleus</keyword>
<dbReference type="InterPro" id="IPR003511">
    <property type="entry name" value="HORMA_dom"/>
</dbReference>
<dbReference type="SUPFAM" id="SSF56019">
    <property type="entry name" value="The spindle assembly checkpoint protein mad2"/>
    <property type="match status" value="1"/>
</dbReference>
<dbReference type="AlphaFoldDB" id="A0A2G9RUI7"/>
<evidence type="ECO:0000313" key="7">
    <source>
        <dbReference type="EMBL" id="PIO31567.1"/>
    </source>
</evidence>
<dbReference type="Proteomes" id="UP000228934">
    <property type="component" value="Unassembled WGS sequence"/>
</dbReference>
<accession>A0A2G9RUI7</accession>
<evidence type="ECO:0000313" key="8">
    <source>
        <dbReference type="Proteomes" id="UP000228934"/>
    </source>
</evidence>
<proteinExistence type="predicted"/>
<evidence type="ECO:0000256" key="3">
    <source>
        <dbReference type="ARBA" id="ARBA00022454"/>
    </source>
</evidence>
<organism evidence="7 8">
    <name type="scientific">Aquarana catesbeiana</name>
    <name type="common">American bullfrog</name>
    <name type="synonym">Rana catesbeiana</name>
    <dbReference type="NCBI Taxonomy" id="8400"/>
    <lineage>
        <taxon>Eukaryota</taxon>
        <taxon>Metazoa</taxon>
        <taxon>Chordata</taxon>
        <taxon>Craniata</taxon>
        <taxon>Vertebrata</taxon>
        <taxon>Euteleostomi</taxon>
        <taxon>Amphibia</taxon>
        <taxon>Batrachia</taxon>
        <taxon>Anura</taxon>
        <taxon>Neobatrachia</taxon>
        <taxon>Ranoidea</taxon>
        <taxon>Ranidae</taxon>
        <taxon>Aquarana</taxon>
    </lineage>
</organism>
<dbReference type="EMBL" id="KV931617">
    <property type="protein sequence ID" value="PIO31567.1"/>
    <property type="molecule type" value="Genomic_DNA"/>
</dbReference>
<keyword evidence="8" id="KW-1185">Reference proteome</keyword>
<evidence type="ECO:0000256" key="1">
    <source>
        <dbReference type="ARBA" id="ARBA00004123"/>
    </source>
</evidence>
<dbReference type="OrthoDB" id="1928087at2759"/>
<comment type="subcellular location">
    <subcellularLocation>
        <location evidence="2">Chromosome</location>
    </subcellularLocation>
    <subcellularLocation>
        <location evidence="1">Nucleus</location>
    </subcellularLocation>
</comment>
<keyword evidence="3" id="KW-0158">Chromosome</keyword>
<keyword evidence="5" id="KW-0469">Meiosis</keyword>
<evidence type="ECO:0000256" key="4">
    <source>
        <dbReference type="ARBA" id="ARBA00023242"/>
    </source>
</evidence>